<proteinExistence type="predicted"/>
<evidence type="ECO:0000256" key="1">
    <source>
        <dbReference type="SAM" id="MobiDB-lite"/>
    </source>
</evidence>
<protein>
    <submittedName>
        <fullName evidence="3">DUF2637 domain-containing protein</fullName>
    </submittedName>
</protein>
<keyword evidence="2" id="KW-0472">Membrane</keyword>
<dbReference type="RefSeq" id="WP_202344155.1">
    <property type="nucleotide sequence ID" value="NZ_BAAAPI010000013.1"/>
</dbReference>
<keyword evidence="2" id="KW-1133">Transmembrane helix</keyword>
<evidence type="ECO:0000313" key="3">
    <source>
        <dbReference type="EMBL" id="MBL3678880.1"/>
    </source>
</evidence>
<feature type="transmembrane region" description="Helical" evidence="2">
    <location>
        <begin position="12"/>
        <end position="32"/>
    </location>
</feature>
<name>A0ABS1SEB6_9MICO</name>
<gene>
    <name evidence="3" type="ORF">D3230_06170</name>
</gene>
<feature type="region of interest" description="Disordered" evidence="1">
    <location>
        <begin position="222"/>
        <end position="259"/>
    </location>
</feature>
<accession>A0ABS1SEB6</accession>
<keyword evidence="4" id="KW-1185">Reference proteome</keyword>
<dbReference type="Pfam" id="PF10935">
    <property type="entry name" value="DUF2637"/>
    <property type="match status" value="1"/>
</dbReference>
<reference evidence="3 4" key="1">
    <citation type="submission" date="2018-09" db="EMBL/GenBank/DDBJ databases">
        <title>Comparative genomics of Leucobacter spp.</title>
        <authorList>
            <person name="Reis A.C."/>
            <person name="Kolvenbach B.A."/>
            <person name="Corvini P.F.X."/>
            <person name="Nunes O.C."/>
        </authorList>
    </citation>
    <scope>NUCLEOTIDE SEQUENCE [LARGE SCALE GENOMIC DNA]</scope>
    <source>
        <strain evidence="3 4">TAN 31504</strain>
    </source>
</reference>
<feature type="transmembrane region" description="Helical" evidence="2">
    <location>
        <begin position="80"/>
        <end position="102"/>
    </location>
</feature>
<sequence>MTATASETRVGRLPVITAITGTIAIAAGAFWLSFIALTNLAQRSGYAAEQAWVWPLIVDGIIVVATVATVAIAGHRSAWYPWFLLMCGAGISVTANFIHAILTADPEVPWLLAGSVASVPSLVLLAITHLTIVLNRHRKSLLTTHALSIPEAMTNPKPAPTSIPVTAVAREHAPIESDGMAPTSGHSVPTAREAAEVLRAGGWSNKKIARYLEVHPSTVGRWFAHDSDQPGEPTGGSPEPEPMSPPADATPLENEEEPS</sequence>
<organism evidence="3 4">
    <name type="scientific">Leucobacter chromiireducens subsp. solipictus</name>
    <dbReference type="NCBI Taxonomy" id="398235"/>
    <lineage>
        <taxon>Bacteria</taxon>
        <taxon>Bacillati</taxon>
        <taxon>Actinomycetota</taxon>
        <taxon>Actinomycetes</taxon>
        <taxon>Micrococcales</taxon>
        <taxon>Microbacteriaceae</taxon>
        <taxon>Leucobacter</taxon>
    </lineage>
</organism>
<dbReference type="EMBL" id="QYAC01000003">
    <property type="protein sequence ID" value="MBL3678880.1"/>
    <property type="molecule type" value="Genomic_DNA"/>
</dbReference>
<evidence type="ECO:0000256" key="2">
    <source>
        <dbReference type="SAM" id="Phobius"/>
    </source>
</evidence>
<dbReference type="Proteomes" id="UP001645859">
    <property type="component" value="Unassembled WGS sequence"/>
</dbReference>
<keyword evidence="2" id="KW-0812">Transmembrane</keyword>
<feature type="transmembrane region" description="Helical" evidence="2">
    <location>
        <begin position="108"/>
        <end position="134"/>
    </location>
</feature>
<dbReference type="InterPro" id="IPR021235">
    <property type="entry name" value="DUF2637"/>
</dbReference>
<evidence type="ECO:0000313" key="4">
    <source>
        <dbReference type="Proteomes" id="UP001645859"/>
    </source>
</evidence>
<feature type="transmembrane region" description="Helical" evidence="2">
    <location>
        <begin position="52"/>
        <end position="73"/>
    </location>
</feature>
<comment type="caution">
    <text evidence="3">The sequence shown here is derived from an EMBL/GenBank/DDBJ whole genome shotgun (WGS) entry which is preliminary data.</text>
</comment>